<dbReference type="GO" id="GO:0030288">
    <property type="term" value="C:outer membrane-bounded periplasmic space"/>
    <property type="evidence" value="ECO:0007669"/>
    <property type="project" value="UniProtKB-ARBA"/>
</dbReference>
<evidence type="ECO:0000256" key="6">
    <source>
        <dbReference type="ARBA" id="ARBA00023139"/>
    </source>
</evidence>
<keyword evidence="6" id="KW-0564">Palmitate</keyword>
<dbReference type="AlphaFoldDB" id="A0A927HBD7"/>
<feature type="chain" id="PRO_5036951819" evidence="8">
    <location>
        <begin position="21"/>
        <end position="557"/>
    </location>
</feature>
<evidence type="ECO:0000256" key="1">
    <source>
        <dbReference type="ARBA" id="ARBA00004193"/>
    </source>
</evidence>
<evidence type="ECO:0000313" key="10">
    <source>
        <dbReference type="EMBL" id="MBD3108396.1"/>
    </source>
</evidence>
<dbReference type="Gene3D" id="3.10.105.10">
    <property type="entry name" value="Dipeptide-binding Protein, Domain 3"/>
    <property type="match status" value="1"/>
</dbReference>
<keyword evidence="5" id="KW-0571">Peptide transport</keyword>
<protein>
    <submittedName>
        <fullName evidence="10">Peptide ABC transporter substrate-binding protein</fullName>
    </submittedName>
</protein>
<evidence type="ECO:0000256" key="5">
    <source>
        <dbReference type="ARBA" id="ARBA00022856"/>
    </source>
</evidence>
<keyword evidence="7" id="KW-0449">Lipoprotein</keyword>
<dbReference type="RefSeq" id="WP_190997939.1">
    <property type="nucleotide sequence ID" value="NZ_JACXSI010000017.1"/>
</dbReference>
<dbReference type="PROSITE" id="PS51257">
    <property type="entry name" value="PROKAR_LIPOPROTEIN"/>
    <property type="match status" value="1"/>
</dbReference>
<keyword evidence="3" id="KW-0813">Transport</keyword>
<accession>A0A927HBD7</accession>
<proteinExistence type="inferred from homology"/>
<evidence type="ECO:0000256" key="4">
    <source>
        <dbReference type="ARBA" id="ARBA00022729"/>
    </source>
</evidence>
<gene>
    <name evidence="10" type="ORF">IEO70_08460</name>
</gene>
<dbReference type="FunFam" id="3.90.76.10:FF:000001">
    <property type="entry name" value="Oligopeptide ABC transporter substrate-binding protein"/>
    <property type="match status" value="1"/>
</dbReference>
<dbReference type="PANTHER" id="PTHR30290:SF10">
    <property type="entry name" value="PERIPLASMIC OLIGOPEPTIDE-BINDING PROTEIN-RELATED"/>
    <property type="match status" value="1"/>
</dbReference>
<comment type="similarity">
    <text evidence="2">Belongs to the bacterial solute-binding protein 5 family.</text>
</comment>
<comment type="subcellular location">
    <subcellularLocation>
        <location evidence="1">Cell membrane</location>
        <topology evidence="1">Lipid-anchor</topology>
    </subcellularLocation>
</comment>
<dbReference type="GO" id="GO:0043190">
    <property type="term" value="C:ATP-binding cassette (ABC) transporter complex"/>
    <property type="evidence" value="ECO:0007669"/>
    <property type="project" value="InterPro"/>
</dbReference>
<dbReference type="Pfam" id="PF00496">
    <property type="entry name" value="SBP_bac_5"/>
    <property type="match status" value="1"/>
</dbReference>
<evidence type="ECO:0000313" key="11">
    <source>
        <dbReference type="Proteomes" id="UP000602076"/>
    </source>
</evidence>
<name>A0A927HBD7_9BACI</name>
<evidence type="ECO:0000259" key="9">
    <source>
        <dbReference type="Pfam" id="PF00496"/>
    </source>
</evidence>
<comment type="caution">
    <text evidence="10">The sequence shown here is derived from an EMBL/GenBank/DDBJ whole genome shotgun (WGS) entry which is preliminary data.</text>
</comment>
<keyword evidence="11" id="KW-1185">Reference proteome</keyword>
<dbReference type="PIRSF" id="PIRSF002741">
    <property type="entry name" value="MppA"/>
    <property type="match status" value="1"/>
</dbReference>
<dbReference type="Proteomes" id="UP000602076">
    <property type="component" value="Unassembled WGS sequence"/>
</dbReference>
<dbReference type="Gene3D" id="3.90.76.10">
    <property type="entry name" value="Dipeptide-binding Protein, Domain 1"/>
    <property type="match status" value="1"/>
</dbReference>
<dbReference type="InterPro" id="IPR000914">
    <property type="entry name" value="SBP_5_dom"/>
</dbReference>
<dbReference type="Gene3D" id="3.40.190.10">
    <property type="entry name" value="Periplasmic binding protein-like II"/>
    <property type="match status" value="1"/>
</dbReference>
<sequence length="557" mass="61386">MKKAKLSTLLAFILIISAFAYGCGGNDSEKSSGDEKSSAQELRVLMSSEIPTMDSVMATDATSFTMLNNVNEGLYGLDQDNNIVPAVADGEPEVNAEGTEFTVKLKEDAVWSNGDPVTAQDFVYAWQRAIDPETASTYGPYMMGGKIAGAEEITEAAAAGKAYDLNMLGVEAVDDKTLVVKTSAVMTVDFFKGLMAFGTFLPQNEEFVEEQGEDYATSAETLLSNGPFKMSSWGGSTATEWTVEKNEKYYDADSVSLTKITFNVAKDSQAAVNAFESGEVDITSKLSSDIVPQYEGDERLVSWLDPRLSWLKINQDNEYLANENIRRAIATAFNKDDLVADVLNNGSVAANYVVPADFVKDENGKDFRDANGDLLTFDAEKAKEYWQQGLKELGVTEITLSLLGSDTEEAKKVDQYLKSQLETNLEGLTIEISDVPFAIRIDREISQEYDIVNSGWAPDYLDPISFSDLWVTDGENNNMSYSDPAYDELIAKAEQTTDTAEKWSYLQEAEKIVLEEDAAVAPIFQQSYNILVADYVDGFTHHSVGTEYSYKYITINK</sequence>
<dbReference type="PANTHER" id="PTHR30290">
    <property type="entry name" value="PERIPLASMIC BINDING COMPONENT OF ABC TRANSPORTER"/>
    <property type="match status" value="1"/>
</dbReference>
<keyword evidence="4 8" id="KW-0732">Signal</keyword>
<dbReference type="CDD" id="cd08504">
    <property type="entry name" value="PBP2_OppA"/>
    <property type="match status" value="1"/>
</dbReference>
<dbReference type="InterPro" id="IPR030678">
    <property type="entry name" value="Peptide/Ni-bd"/>
</dbReference>
<organism evidence="10 11">
    <name type="scientific">Peribacillus faecalis</name>
    <dbReference type="NCBI Taxonomy" id="2772559"/>
    <lineage>
        <taxon>Bacteria</taxon>
        <taxon>Bacillati</taxon>
        <taxon>Bacillota</taxon>
        <taxon>Bacilli</taxon>
        <taxon>Bacillales</taxon>
        <taxon>Bacillaceae</taxon>
        <taxon>Peribacillus</taxon>
    </lineage>
</organism>
<dbReference type="EMBL" id="JACXSI010000017">
    <property type="protein sequence ID" value="MBD3108396.1"/>
    <property type="molecule type" value="Genomic_DNA"/>
</dbReference>
<dbReference type="InterPro" id="IPR039424">
    <property type="entry name" value="SBP_5"/>
</dbReference>
<evidence type="ECO:0000256" key="8">
    <source>
        <dbReference type="SAM" id="SignalP"/>
    </source>
</evidence>
<dbReference type="GO" id="GO:1904680">
    <property type="term" value="F:peptide transmembrane transporter activity"/>
    <property type="evidence" value="ECO:0007669"/>
    <property type="project" value="TreeGrafter"/>
</dbReference>
<dbReference type="FunFam" id="3.10.105.10:FF:000001">
    <property type="entry name" value="Oligopeptide ABC transporter, oligopeptide-binding protein"/>
    <property type="match status" value="1"/>
</dbReference>
<keyword evidence="5" id="KW-0653">Protein transport</keyword>
<evidence type="ECO:0000256" key="2">
    <source>
        <dbReference type="ARBA" id="ARBA00005695"/>
    </source>
</evidence>
<feature type="domain" description="Solute-binding protein family 5" evidence="9">
    <location>
        <begin position="82"/>
        <end position="477"/>
    </location>
</feature>
<dbReference type="SUPFAM" id="SSF53850">
    <property type="entry name" value="Periplasmic binding protein-like II"/>
    <property type="match status" value="1"/>
</dbReference>
<reference evidence="10" key="1">
    <citation type="submission" date="2020-09" db="EMBL/GenBank/DDBJ databases">
        <title>Bacillus faecalis sp. nov., a moderately halophilic bacterium isolated from cow faeces.</title>
        <authorList>
            <person name="Jiang L."/>
            <person name="Lee J."/>
        </authorList>
    </citation>
    <scope>NUCLEOTIDE SEQUENCE</scope>
    <source>
        <strain evidence="10">AGMB 02131</strain>
    </source>
</reference>
<evidence type="ECO:0000256" key="7">
    <source>
        <dbReference type="ARBA" id="ARBA00023288"/>
    </source>
</evidence>
<dbReference type="GO" id="GO:0015833">
    <property type="term" value="P:peptide transport"/>
    <property type="evidence" value="ECO:0007669"/>
    <property type="project" value="UniProtKB-KW"/>
</dbReference>
<evidence type="ECO:0000256" key="3">
    <source>
        <dbReference type="ARBA" id="ARBA00022448"/>
    </source>
</evidence>
<feature type="signal peptide" evidence="8">
    <location>
        <begin position="1"/>
        <end position="20"/>
    </location>
</feature>